<evidence type="ECO:0000259" key="1">
    <source>
        <dbReference type="Pfam" id="PF05239"/>
    </source>
</evidence>
<evidence type="ECO:0000313" key="2">
    <source>
        <dbReference type="EMBL" id="TDH59634.1"/>
    </source>
</evidence>
<name>A0A4R5Q9H5_9PROT</name>
<comment type="caution">
    <text evidence="2">The sequence shown here is derived from an EMBL/GenBank/DDBJ whole genome shotgun (WGS) entry which is preliminary data.</text>
</comment>
<sequence length="140" mass="14931">MPEMEGAVTPGAGGDVAREETPQLIAAGKVAGTPVYDREGARLGTIEDLMLDKQSGRVAYAVMSFGGFLGIGERVHPLPWSVLRYDTSLGGYVVDLDRDRLEGAPAYGPGDAPDWTSRDWGRSVDDYWGARSIWGAPGSS</sequence>
<dbReference type="PANTHER" id="PTHR36505">
    <property type="entry name" value="BLR1072 PROTEIN"/>
    <property type="match status" value="1"/>
</dbReference>
<keyword evidence="3" id="KW-1185">Reference proteome</keyword>
<organism evidence="2 3">
    <name type="scientific">Dankookia rubra</name>
    <dbReference type="NCBI Taxonomy" id="1442381"/>
    <lineage>
        <taxon>Bacteria</taxon>
        <taxon>Pseudomonadati</taxon>
        <taxon>Pseudomonadota</taxon>
        <taxon>Alphaproteobacteria</taxon>
        <taxon>Acetobacterales</taxon>
        <taxon>Roseomonadaceae</taxon>
        <taxon>Dankookia</taxon>
    </lineage>
</organism>
<proteinExistence type="predicted"/>
<dbReference type="SUPFAM" id="SSF50346">
    <property type="entry name" value="PRC-barrel domain"/>
    <property type="match status" value="1"/>
</dbReference>
<dbReference type="InterPro" id="IPR011033">
    <property type="entry name" value="PRC_barrel-like_sf"/>
</dbReference>
<gene>
    <name evidence="2" type="ORF">E2C06_26385</name>
</gene>
<dbReference type="InterPro" id="IPR027275">
    <property type="entry name" value="PRC-brl_dom"/>
</dbReference>
<dbReference type="Proteomes" id="UP000295096">
    <property type="component" value="Unassembled WGS sequence"/>
</dbReference>
<dbReference type="EMBL" id="SMSJ01000059">
    <property type="protein sequence ID" value="TDH59634.1"/>
    <property type="molecule type" value="Genomic_DNA"/>
</dbReference>
<feature type="domain" description="PRC-barrel" evidence="1">
    <location>
        <begin position="26"/>
        <end position="100"/>
    </location>
</feature>
<dbReference type="PANTHER" id="PTHR36505:SF1">
    <property type="entry name" value="BLR1072 PROTEIN"/>
    <property type="match status" value="1"/>
</dbReference>
<dbReference type="AlphaFoldDB" id="A0A4R5Q9H5"/>
<dbReference type="OrthoDB" id="8021018at2"/>
<accession>A0A4R5Q9H5</accession>
<reference evidence="2 3" key="1">
    <citation type="journal article" date="2016" name="J. Microbiol.">
        <title>Dankookia rubra gen. nov., sp. nov., an alphaproteobacterium isolated from sediment of a shallow stream.</title>
        <authorList>
            <person name="Kim W.H."/>
            <person name="Kim D.H."/>
            <person name="Kang K."/>
            <person name="Ahn T.Y."/>
        </authorList>
    </citation>
    <scope>NUCLEOTIDE SEQUENCE [LARGE SCALE GENOMIC DNA]</scope>
    <source>
        <strain evidence="2 3">JCM30602</strain>
    </source>
</reference>
<evidence type="ECO:0000313" key="3">
    <source>
        <dbReference type="Proteomes" id="UP000295096"/>
    </source>
</evidence>
<protein>
    <submittedName>
        <fullName evidence="2">PRC-barrel domain containing protein</fullName>
    </submittedName>
</protein>
<dbReference type="Pfam" id="PF05239">
    <property type="entry name" value="PRC"/>
    <property type="match status" value="1"/>
</dbReference>
<dbReference type="Gene3D" id="2.30.30.240">
    <property type="entry name" value="PRC-barrel domain"/>
    <property type="match status" value="1"/>
</dbReference>
<dbReference type="RefSeq" id="WP_133291572.1">
    <property type="nucleotide sequence ID" value="NZ_SMSJ01000059.1"/>
</dbReference>